<dbReference type="SUPFAM" id="SSF82689">
    <property type="entry name" value="Mechanosensitive channel protein MscS (YggB), C-terminal domain"/>
    <property type="match status" value="1"/>
</dbReference>
<feature type="transmembrane region" description="Helical" evidence="8">
    <location>
        <begin position="48"/>
        <end position="68"/>
    </location>
</feature>
<keyword evidence="3" id="KW-1003">Cell membrane</keyword>
<dbReference type="Pfam" id="PF21088">
    <property type="entry name" value="MS_channel_1st"/>
    <property type="match status" value="1"/>
</dbReference>
<dbReference type="GO" id="GO:0005886">
    <property type="term" value="C:plasma membrane"/>
    <property type="evidence" value="ECO:0007669"/>
    <property type="project" value="UniProtKB-SubCell"/>
</dbReference>
<keyword evidence="6 8" id="KW-0472">Membrane</keyword>
<comment type="similarity">
    <text evidence="2">Belongs to the MscS (TC 1.A.23) family.</text>
</comment>
<feature type="region of interest" description="Disordered" evidence="7">
    <location>
        <begin position="78"/>
        <end position="99"/>
    </location>
</feature>
<dbReference type="FunFam" id="2.30.30.60:FF:000001">
    <property type="entry name" value="MscS Mechanosensitive ion channel"/>
    <property type="match status" value="1"/>
</dbReference>
<dbReference type="EMBL" id="LT906467">
    <property type="protein sequence ID" value="SNV80071.1"/>
    <property type="molecule type" value="Genomic_DNA"/>
</dbReference>
<protein>
    <submittedName>
        <fullName evidence="11">Putative mechanosensitive ion channel protein</fullName>
    </submittedName>
</protein>
<dbReference type="PANTHER" id="PTHR30460">
    <property type="entry name" value="MODERATE CONDUCTANCE MECHANOSENSITIVE CHANNEL YBIO"/>
    <property type="match status" value="1"/>
</dbReference>
<feature type="transmembrane region" description="Helical" evidence="8">
    <location>
        <begin position="138"/>
        <end position="161"/>
    </location>
</feature>
<evidence type="ECO:0000256" key="6">
    <source>
        <dbReference type="ARBA" id="ARBA00023136"/>
    </source>
</evidence>
<dbReference type="InterPro" id="IPR011066">
    <property type="entry name" value="MscS_channel_C_sf"/>
</dbReference>
<accession>A0A240A9G7</accession>
<dbReference type="InterPro" id="IPR011014">
    <property type="entry name" value="MscS_channel_TM-2"/>
</dbReference>
<keyword evidence="5 8" id="KW-1133">Transmembrane helix</keyword>
<feature type="transmembrane region" description="Helical" evidence="8">
    <location>
        <begin position="113"/>
        <end position="132"/>
    </location>
</feature>
<dbReference type="PANTHER" id="PTHR30460:SF0">
    <property type="entry name" value="MODERATE CONDUCTANCE MECHANOSENSITIVE CHANNEL YBIO"/>
    <property type="match status" value="1"/>
</dbReference>
<name>A0A240A9G7_9CORY</name>
<dbReference type="Proteomes" id="UP000215374">
    <property type="component" value="Chromosome 1"/>
</dbReference>
<evidence type="ECO:0000256" key="7">
    <source>
        <dbReference type="SAM" id="MobiDB-lite"/>
    </source>
</evidence>
<comment type="subcellular location">
    <subcellularLocation>
        <location evidence="1">Cell membrane</location>
        <topology evidence="1">Multi-pass membrane protein</topology>
    </subcellularLocation>
</comment>
<dbReference type="InterPro" id="IPR010920">
    <property type="entry name" value="LSM_dom_sf"/>
</dbReference>
<evidence type="ECO:0000259" key="10">
    <source>
        <dbReference type="Pfam" id="PF21088"/>
    </source>
</evidence>
<dbReference type="InterPro" id="IPR006685">
    <property type="entry name" value="MscS_channel_2nd"/>
</dbReference>
<dbReference type="RefSeq" id="WP_084674331.1">
    <property type="nucleotide sequence ID" value="NZ_CP009211.1"/>
</dbReference>
<dbReference type="SUPFAM" id="SSF50182">
    <property type="entry name" value="Sm-like ribonucleoproteins"/>
    <property type="match status" value="1"/>
</dbReference>
<evidence type="ECO:0000256" key="5">
    <source>
        <dbReference type="ARBA" id="ARBA00022989"/>
    </source>
</evidence>
<feature type="domain" description="Mechanosensitive ion channel MscS" evidence="9">
    <location>
        <begin position="160"/>
        <end position="218"/>
    </location>
</feature>
<evidence type="ECO:0000256" key="1">
    <source>
        <dbReference type="ARBA" id="ARBA00004651"/>
    </source>
</evidence>
<sequence length="342" mass="37815">MHFSTISPTYILSAAPESTEERVTEAVSGLSAWWNDPETQQNFVTRPFWILVIILVALLAHWASSRLINRATKKAIDKPTGNGRFRRGAAPADSPQARSQEQRRIARFKTLSNVGRSFAAIVIWVWAIMAILDQMGINVAPLVASAGIVGVALGFGAQSLVKDFLSGMFILLENQYGVGDVIAVNDVEGTVEDMTMRITTLRDIDGTLWYIRNGDIEQVGNNSDRYSVARMEVPVSLFADPSKAADVIISAARTAAQDEHVRRDIIGEPELLGVSNFSTDHLTYRVTVDTMPGAQWGVSRFMYEQILEAMQEADVRLPGSEPMLLRNDPREKITERGPSHDK</sequence>
<dbReference type="InterPro" id="IPR023408">
    <property type="entry name" value="MscS_beta-dom_sf"/>
</dbReference>
<evidence type="ECO:0000313" key="12">
    <source>
        <dbReference type="Proteomes" id="UP000215374"/>
    </source>
</evidence>
<evidence type="ECO:0000313" key="11">
    <source>
        <dbReference type="EMBL" id="SNV80071.1"/>
    </source>
</evidence>
<dbReference type="Pfam" id="PF00924">
    <property type="entry name" value="MS_channel_2nd"/>
    <property type="match status" value="1"/>
</dbReference>
<keyword evidence="4 8" id="KW-0812">Transmembrane</keyword>
<dbReference type="GO" id="GO:0008381">
    <property type="term" value="F:mechanosensitive monoatomic ion channel activity"/>
    <property type="evidence" value="ECO:0007669"/>
    <property type="project" value="InterPro"/>
</dbReference>
<dbReference type="AlphaFoldDB" id="A0A240A9G7"/>
<feature type="domain" description="Mechanosensitive ion channel transmembrane helices 2/3" evidence="10">
    <location>
        <begin position="120"/>
        <end position="158"/>
    </location>
</feature>
<organism evidence="11 12">
    <name type="scientific">Corynebacterium imitans</name>
    <dbReference type="NCBI Taxonomy" id="156978"/>
    <lineage>
        <taxon>Bacteria</taxon>
        <taxon>Bacillati</taxon>
        <taxon>Actinomycetota</taxon>
        <taxon>Actinomycetes</taxon>
        <taxon>Mycobacteriales</taxon>
        <taxon>Corynebacteriaceae</taxon>
        <taxon>Corynebacterium</taxon>
    </lineage>
</organism>
<evidence type="ECO:0000256" key="4">
    <source>
        <dbReference type="ARBA" id="ARBA00022692"/>
    </source>
</evidence>
<dbReference type="Gene3D" id="1.10.287.1260">
    <property type="match status" value="1"/>
</dbReference>
<reference evidence="11 12" key="1">
    <citation type="submission" date="2017-06" db="EMBL/GenBank/DDBJ databases">
        <authorList>
            <consortium name="Pathogen Informatics"/>
        </authorList>
    </citation>
    <scope>NUCLEOTIDE SEQUENCE [LARGE SCALE GENOMIC DNA]</scope>
    <source>
        <strain evidence="11 12">NCTC13015</strain>
    </source>
</reference>
<dbReference type="OrthoDB" id="4638917at2"/>
<dbReference type="InterPro" id="IPR045276">
    <property type="entry name" value="YbiO_bact"/>
</dbReference>
<dbReference type="Gene3D" id="3.30.70.100">
    <property type="match status" value="1"/>
</dbReference>
<evidence type="ECO:0000259" key="9">
    <source>
        <dbReference type="Pfam" id="PF00924"/>
    </source>
</evidence>
<evidence type="ECO:0000256" key="2">
    <source>
        <dbReference type="ARBA" id="ARBA00008017"/>
    </source>
</evidence>
<evidence type="ECO:0000256" key="8">
    <source>
        <dbReference type="SAM" id="Phobius"/>
    </source>
</evidence>
<evidence type="ECO:0000256" key="3">
    <source>
        <dbReference type="ARBA" id="ARBA00022475"/>
    </source>
</evidence>
<feature type="region of interest" description="Disordered" evidence="7">
    <location>
        <begin position="319"/>
        <end position="342"/>
    </location>
</feature>
<dbReference type="InterPro" id="IPR049142">
    <property type="entry name" value="MS_channel_1st"/>
</dbReference>
<proteinExistence type="inferred from homology"/>
<feature type="compositionally biased region" description="Basic and acidic residues" evidence="7">
    <location>
        <begin position="327"/>
        <end position="342"/>
    </location>
</feature>
<dbReference type="Gene3D" id="2.30.30.60">
    <property type="match status" value="1"/>
</dbReference>
<dbReference type="SUPFAM" id="SSF82861">
    <property type="entry name" value="Mechanosensitive channel protein MscS (YggB), transmembrane region"/>
    <property type="match status" value="1"/>
</dbReference>
<gene>
    <name evidence="11" type="primary">kefA_2</name>
    <name evidence="11" type="ORF">SAMEA4535761_01954</name>
</gene>